<evidence type="ECO:0000256" key="2">
    <source>
        <dbReference type="ARBA" id="ARBA00023315"/>
    </source>
</evidence>
<dbReference type="Proteomes" id="UP000057389">
    <property type="component" value="Unassembled WGS sequence"/>
</dbReference>
<dbReference type="GO" id="GO:0005737">
    <property type="term" value="C:cytoplasm"/>
    <property type="evidence" value="ECO:0007669"/>
    <property type="project" value="TreeGrafter"/>
</dbReference>
<protein>
    <submittedName>
        <fullName evidence="5">Alanine acetyltransferase</fullName>
    </submittedName>
</protein>
<dbReference type="AlphaFoldDB" id="A0A109D5T3"/>
<evidence type="ECO:0000259" key="4">
    <source>
        <dbReference type="PROSITE" id="PS51186"/>
    </source>
</evidence>
<gene>
    <name evidence="5" type="ORF">APQ14_17470</name>
</gene>
<comment type="similarity">
    <text evidence="3">Belongs to the acetyltransferase family. RimJ subfamily.</text>
</comment>
<dbReference type="EMBL" id="LMXU01000036">
    <property type="protein sequence ID" value="KWT99114.1"/>
    <property type="molecule type" value="Genomic_DNA"/>
</dbReference>
<dbReference type="PANTHER" id="PTHR43792">
    <property type="entry name" value="GNAT FAMILY, PUTATIVE (AFU_ORTHOLOGUE AFUA_3G00765)-RELATED-RELATED"/>
    <property type="match status" value="1"/>
</dbReference>
<accession>A0A109D5T3</accession>
<proteinExistence type="inferred from homology"/>
<keyword evidence="6" id="KW-1185">Reference proteome</keyword>
<dbReference type="Gene3D" id="3.40.630.30">
    <property type="match status" value="1"/>
</dbReference>
<keyword evidence="1 5" id="KW-0808">Transferase</keyword>
<dbReference type="Pfam" id="PF13302">
    <property type="entry name" value="Acetyltransf_3"/>
    <property type="match status" value="1"/>
</dbReference>
<evidence type="ECO:0000256" key="1">
    <source>
        <dbReference type="ARBA" id="ARBA00022679"/>
    </source>
</evidence>
<dbReference type="InterPro" id="IPR016181">
    <property type="entry name" value="Acyl_CoA_acyltransferase"/>
</dbReference>
<comment type="caution">
    <text evidence="5">The sequence shown here is derived from an EMBL/GenBank/DDBJ whole genome shotgun (WGS) entry which is preliminary data.</text>
</comment>
<dbReference type="OrthoDB" id="9801656at2"/>
<evidence type="ECO:0000313" key="6">
    <source>
        <dbReference type="Proteomes" id="UP000057389"/>
    </source>
</evidence>
<keyword evidence="2" id="KW-0012">Acyltransferase</keyword>
<organism evidence="5 6">
    <name type="scientific">Vibrio toranzoniae</name>
    <dbReference type="NCBI Taxonomy" id="1194427"/>
    <lineage>
        <taxon>Bacteria</taxon>
        <taxon>Pseudomonadati</taxon>
        <taxon>Pseudomonadota</taxon>
        <taxon>Gammaproteobacteria</taxon>
        <taxon>Vibrionales</taxon>
        <taxon>Vibrionaceae</taxon>
        <taxon>Vibrio</taxon>
    </lineage>
</organism>
<dbReference type="InterPro" id="IPR000182">
    <property type="entry name" value="GNAT_dom"/>
</dbReference>
<feature type="domain" description="N-acetyltransferase" evidence="4">
    <location>
        <begin position="17"/>
        <end position="171"/>
    </location>
</feature>
<dbReference type="SUPFAM" id="SSF55729">
    <property type="entry name" value="Acyl-CoA N-acyltransferases (Nat)"/>
    <property type="match status" value="1"/>
</dbReference>
<dbReference type="InterPro" id="IPR051531">
    <property type="entry name" value="N-acetyltransferase"/>
</dbReference>
<dbReference type="RefSeq" id="WP_060469613.1">
    <property type="nucleotide sequence ID" value="NZ_AP025515.1"/>
</dbReference>
<name>A0A109D5T3_9VIBR</name>
<dbReference type="PANTHER" id="PTHR43792:SF8">
    <property type="entry name" value="[RIBOSOMAL PROTEIN US5]-ALANINE N-ACETYLTRANSFERASE"/>
    <property type="match status" value="1"/>
</dbReference>
<reference evidence="5 6" key="1">
    <citation type="submission" date="2015-11" db="EMBL/GenBank/DDBJ databases">
        <title>Draft WGS of Vibrio toranzoniae.</title>
        <authorList>
            <person name="Lasa A."/>
            <person name="Romalde J.L."/>
        </authorList>
    </citation>
    <scope>NUCLEOTIDE SEQUENCE [LARGE SCALE GENOMIC DNA]</scope>
    <source>
        <strain evidence="5 6">Vb 10.8</strain>
    </source>
</reference>
<dbReference type="GO" id="GO:0008999">
    <property type="term" value="F:protein-N-terminal-alanine acetyltransferase activity"/>
    <property type="evidence" value="ECO:0007669"/>
    <property type="project" value="TreeGrafter"/>
</dbReference>
<evidence type="ECO:0000256" key="3">
    <source>
        <dbReference type="ARBA" id="ARBA00038502"/>
    </source>
</evidence>
<dbReference type="PROSITE" id="PS51186">
    <property type="entry name" value="GNAT"/>
    <property type="match status" value="1"/>
</dbReference>
<dbReference type="GeneID" id="300181150"/>
<sequence length="172" mass="19333">MDIFLHLLHPSDVSALLEFEVENREWFEQFVLAREDRFYSNAGVTEQVASFLTEYDNGEMIPMLIKDANGTICGRINVRDIDPNGESGELGYRVGHSYASKGIASSAVRKLLIYLAEYSTLKFVDAYALVGNVGSNKILSKAGFDLVENINNYAVFKGQNHDAHYYRKVIPN</sequence>
<evidence type="ECO:0000313" key="5">
    <source>
        <dbReference type="EMBL" id="KWT99114.1"/>
    </source>
</evidence>